<dbReference type="PANTHER" id="PTHR23020:SF15">
    <property type="entry name" value="CHK KINASE-LIKE DOMAIN-CONTAINING PROTEIN"/>
    <property type="match status" value="1"/>
</dbReference>
<dbReference type="SMART" id="SM00587">
    <property type="entry name" value="CHK"/>
    <property type="match status" value="1"/>
</dbReference>
<dbReference type="Pfam" id="PF07914">
    <property type="entry name" value="DUF1679"/>
    <property type="match status" value="1"/>
</dbReference>
<evidence type="ECO:0000313" key="2">
    <source>
        <dbReference type="Proteomes" id="UP000025227"/>
    </source>
</evidence>
<dbReference type="Proteomes" id="UP000025227">
    <property type="component" value="Unplaced"/>
</dbReference>
<dbReference type="AlphaFoldDB" id="A0A7I4XV44"/>
<proteinExistence type="predicted"/>
<dbReference type="Gene3D" id="3.90.1200.10">
    <property type="match status" value="1"/>
</dbReference>
<protein>
    <submittedName>
        <fullName evidence="3">CHK domain-containing protein</fullName>
    </submittedName>
</protein>
<accession>A0A7I4XV44</accession>
<dbReference type="OMA" id="NILWHYD"/>
<feature type="domain" description="CHK kinase-like" evidence="1">
    <location>
        <begin position="158"/>
        <end position="344"/>
    </location>
</feature>
<dbReference type="InterPro" id="IPR011009">
    <property type="entry name" value="Kinase-like_dom_sf"/>
</dbReference>
<dbReference type="WBParaSite" id="HCON_00008290-00001">
    <property type="protein sequence ID" value="HCON_00008290-00001"/>
    <property type="gene ID" value="HCON_00008290"/>
</dbReference>
<keyword evidence="2" id="KW-1185">Reference proteome</keyword>
<dbReference type="InterPro" id="IPR012877">
    <property type="entry name" value="Dhs-27"/>
</dbReference>
<evidence type="ECO:0000259" key="1">
    <source>
        <dbReference type="SMART" id="SM00587"/>
    </source>
</evidence>
<sequence>MMGLVETSEGLFGTGVNLEDVERGLRRGLKTSIKCAGEKEIIRIGENQGFLSSVGVLRCNWSGDSANLPTEVVFKIATLANSASISNRSKKPAQGPAKGDVARRNKLLWEARERNLRKWHNNEILFYETVAQLPVQLSIVPKLYHGRKFDKENESTGFLCMEYAKNSFPSLIHDCLTLSQTKEVLRALIDVQIGMMSVEKKKDCFNVNVYEELYSEMLQPTVLSFRLDELRSLDDSLSSLINSVDSRSRDIVSIKAIKTHHLEIGMESVFVHGDMYAPNILWHYDEQEQMKISKIVDWQMCHYGSPAEDLCRLLITSVSGETRLKNWKQILEFYHSEFHQHLDHELFTLEQLETSYRHLFPTVALAFLTTLYEMFTASVKNCSEDERRRRTNRIVEKVRGILENINDFRK</sequence>
<organism evidence="2 3">
    <name type="scientific">Haemonchus contortus</name>
    <name type="common">Barber pole worm</name>
    <dbReference type="NCBI Taxonomy" id="6289"/>
    <lineage>
        <taxon>Eukaryota</taxon>
        <taxon>Metazoa</taxon>
        <taxon>Ecdysozoa</taxon>
        <taxon>Nematoda</taxon>
        <taxon>Chromadorea</taxon>
        <taxon>Rhabditida</taxon>
        <taxon>Rhabditina</taxon>
        <taxon>Rhabditomorpha</taxon>
        <taxon>Strongyloidea</taxon>
        <taxon>Trichostrongylidae</taxon>
        <taxon>Haemonchus</taxon>
    </lineage>
</organism>
<dbReference type="PANTHER" id="PTHR23020">
    <property type="entry name" value="UNCHARACTERIZED NUCLEAR HORMONE RECEPTOR-RELATED"/>
    <property type="match status" value="1"/>
</dbReference>
<dbReference type="OrthoDB" id="5813109at2759"/>
<evidence type="ECO:0000313" key="3">
    <source>
        <dbReference type="WBParaSite" id="HCON_00008290-00001"/>
    </source>
</evidence>
<name>A0A7I4XV44_HAECO</name>
<dbReference type="InterPro" id="IPR015897">
    <property type="entry name" value="CHK_kinase-like"/>
</dbReference>
<reference evidence="3" key="1">
    <citation type="submission" date="2020-12" db="UniProtKB">
        <authorList>
            <consortium name="WormBaseParasite"/>
        </authorList>
    </citation>
    <scope>IDENTIFICATION</scope>
    <source>
        <strain evidence="3">MHco3</strain>
    </source>
</reference>
<dbReference type="InterPro" id="IPR052961">
    <property type="entry name" value="Oxido-Kinase-like_Enzymes"/>
</dbReference>
<dbReference type="SUPFAM" id="SSF56112">
    <property type="entry name" value="Protein kinase-like (PK-like)"/>
    <property type="match status" value="1"/>
</dbReference>